<keyword evidence="1" id="KW-0808">Transferase</keyword>
<dbReference type="EC" id="1.2.4.4" evidence="5"/>
<dbReference type="Pfam" id="PF02780">
    <property type="entry name" value="Transketolase_C"/>
    <property type="match status" value="1"/>
</dbReference>
<dbReference type="EMBL" id="SJPR01000009">
    <property type="protein sequence ID" value="TWT92933.1"/>
    <property type="molecule type" value="Genomic_DNA"/>
</dbReference>
<keyword evidence="3" id="KW-0460">Magnesium</keyword>
<reference evidence="5 6" key="1">
    <citation type="submission" date="2019-02" db="EMBL/GenBank/DDBJ databases">
        <title>Deep-cultivation of Planctomycetes and their phenomic and genomic characterization uncovers novel biology.</title>
        <authorList>
            <person name="Wiegand S."/>
            <person name="Jogler M."/>
            <person name="Boedeker C."/>
            <person name="Pinto D."/>
            <person name="Vollmers J."/>
            <person name="Rivas-Marin E."/>
            <person name="Kohn T."/>
            <person name="Peeters S.H."/>
            <person name="Heuer A."/>
            <person name="Rast P."/>
            <person name="Oberbeckmann S."/>
            <person name="Bunk B."/>
            <person name="Jeske O."/>
            <person name="Meyerdierks A."/>
            <person name="Storesund J.E."/>
            <person name="Kallscheuer N."/>
            <person name="Luecker S."/>
            <person name="Lage O.M."/>
            <person name="Pohl T."/>
            <person name="Merkel B.J."/>
            <person name="Hornburger P."/>
            <person name="Mueller R.-W."/>
            <person name="Bruemmer F."/>
            <person name="Labrenz M."/>
            <person name="Spormann A.M."/>
            <person name="Op Den Camp H."/>
            <person name="Overmann J."/>
            <person name="Amann R."/>
            <person name="Jetten M.S.M."/>
            <person name="Mascher T."/>
            <person name="Medema M.H."/>
            <person name="Devos D.P."/>
            <person name="Kaster A.-K."/>
            <person name="Ovreas L."/>
            <person name="Rohde M."/>
            <person name="Galperin M.Y."/>
            <person name="Jogler C."/>
        </authorList>
    </citation>
    <scope>NUCLEOTIDE SEQUENCE [LARGE SCALE GENOMIC DNA]</scope>
    <source>
        <strain evidence="5 6">Pla108</strain>
    </source>
</reference>
<keyword evidence="2" id="KW-0479">Metal-binding</keyword>
<dbReference type="PANTHER" id="PTHR43195">
    <property type="entry name" value="TRANSKETOLASE"/>
    <property type="match status" value="1"/>
</dbReference>
<dbReference type="InterPro" id="IPR051424">
    <property type="entry name" value="Transketolase-like"/>
</dbReference>
<evidence type="ECO:0000256" key="2">
    <source>
        <dbReference type="ARBA" id="ARBA00022723"/>
    </source>
</evidence>
<sequence>MSAGVTLHEALKAYEELAEQGVTMRVVDLYSVKPLDSQTLHEAADATGFVVTIEDHYPEGGIGEAVASALSDHPIPVFKLAVSHRPRSGDPEVLRTDEGISAKAIVGSVSNLVRALQPSYR</sequence>
<dbReference type="GO" id="GO:0046872">
    <property type="term" value="F:metal ion binding"/>
    <property type="evidence" value="ECO:0007669"/>
    <property type="project" value="UniProtKB-KW"/>
</dbReference>
<protein>
    <submittedName>
        <fullName evidence="5">2-oxoisovalerate dehydrogenase subunit beta</fullName>
        <ecNumber evidence="5">1.2.4.4</ecNumber>
    </submittedName>
</protein>
<name>A0A5C6A3F3_9BACT</name>
<comment type="caution">
    <text evidence="5">The sequence shown here is derived from an EMBL/GenBank/DDBJ whole genome shotgun (WGS) entry which is preliminary data.</text>
</comment>
<dbReference type="GO" id="GO:0004802">
    <property type="term" value="F:transketolase activity"/>
    <property type="evidence" value="ECO:0007669"/>
    <property type="project" value="TreeGrafter"/>
</dbReference>
<keyword evidence="5" id="KW-0560">Oxidoreductase</keyword>
<evidence type="ECO:0000313" key="6">
    <source>
        <dbReference type="Proteomes" id="UP000317421"/>
    </source>
</evidence>
<evidence type="ECO:0000259" key="4">
    <source>
        <dbReference type="Pfam" id="PF02780"/>
    </source>
</evidence>
<feature type="domain" description="Transketolase C-terminal" evidence="4">
    <location>
        <begin position="2"/>
        <end position="105"/>
    </location>
</feature>
<dbReference type="Gene3D" id="3.40.50.920">
    <property type="match status" value="1"/>
</dbReference>
<dbReference type="AlphaFoldDB" id="A0A5C6A3F3"/>
<keyword evidence="6" id="KW-1185">Reference proteome</keyword>
<evidence type="ECO:0000256" key="3">
    <source>
        <dbReference type="ARBA" id="ARBA00022842"/>
    </source>
</evidence>
<dbReference type="GO" id="GO:0030976">
    <property type="term" value="F:thiamine pyrophosphate binding"/>
    <property type="evidence" value="ECO:0007669"/>
    <property type="project" value="TreeGrafter"/>
</dbReference>
<dbReference type="GO" id="GO:0003863">
    <property type="term" value="F:branched-chain 2-oxo acid dehydrogenase activity"/>
    <property type="evidence" value="ECO:0007669"/>
    <property type="project" value="UniProtKB-EC"/>
</dbReference>
<dbReference type="Proteomes" id="UP000317421">
    <property type="component" value="Unassembled WGS sequence"/>
</dbReference>
<dbReference type="InterPro" id="IPR009014">
    <property type="entry name" value="Transketo_C/PFOR_II"/>
</dbReference>
<accession>A0A5C6A3F3</accession>
<dbReference type="InterPro" id="IPR033248">
    <property type="entry name" value="Transketolase_C"/>
</dbReference>
<evidence type="ECO:0000313" key="5">
    <source>
        <dbReference type="EMBL" id="TWT92933.1"/>
    </source>
</evidence>
<proteinExistence type="predicted"/>
<dbReference type="PANTHER" id="PTHR43195:SF1">
    <property type="entry name" value="FI06132P-RELATED"/>
    <property type="match status" value="1"/>
</dbReference>
<dbReference type="SUPFAM" id="SSF52922">
    <property type="entry name" value="TK C-terminal domain-like"/>
    <property type="match status" value="1"/>
</dbReference>
<gene>
    <name evidence="5" type="primary">bfmBAB</name>
    <name evidence="5" type="ORF">Pla108_40730</name>
</gene>
<organism evidence="5 6">
    <name type="scientific">Botrimarina colliarenosi</name>
    <dbReference type="NCBI Taxonomy" id="2528001"/>
    <lineage>
        <taxon>Bacteria</taxon>
        <taxon>Pseudomonadati</taxon>
        <taxon>Planctomycetota</taxon>
        <taxon>Planctomycetia</taxon>
        <taxon>Pirellulales</taxon>
        <taxon>Lacipirellulaceae</taxon>
        <taxon>Botrimarina</taxon>
    </lineage>
</organism>
<evidence type="ECO:0000256" key="1">
    <source>
        <dbReference type="ARBA" id="ARBA00022679"/>
    </source>
</evidence>